<dbReference type="InterPro" id="IPR003148">
    <property type="entry name" value="RCK_N"/>
</dbReference>
<keyword evidence="3" id="KW-0050">Antiport</keyword>
<dbReference type="AlphaFoldDB" id="T0JBX2"/>
<keyword evidence="4" id="KW-0633">Potassium transport</keyword>
<dbReference type="InterPro" id="IPR006153">
    <property type="entry name" value="Cation/H_exchanger_TM"/>
</dbReference>
<dbReference type="GO" id="GO:1902600">
    <property type="term" value="P:proton transmembrane transport"/>
    <property type="evidence" value="ECO:0007669"/>
    <property type="project" value="InterPro"/>
</dbReference>
<dbReference type="SUPFAM" id="SSF51735">
    <property type="entry name" value="NAD(P)-binding Rossmann-fold domains"/>
    <property type="match status" value="1"/>
</dbReference>
<feature type="transmembrane region" description="Helical" evidence="10">
    <location>
        <begin position="274"/>
        <end position="294"/>
    </location>
</feature>
<evidence type="ECO:0000259" key="11">
    <source>
        <dbReference type="PROSITE" id="PS51201"/>
    </source>
</evidence>
<dbReference type="GO" id="GO:0006813">
    <property type="term" value="P:potassium ion transport"/>
    <property type="evidence" value="ECO:0007669"/>
    <property type="project" value="UniProtKB-KW"/>
</dbReference>
<evidence type="ECO:0000313" key="13">
    <source>
        <dbReference type="Proteomes" id="UP000015527"/>
    </source>
</evidence>
<keyword evidence="13" id="KW-1185">Reference proteome</keyword>
<dbReference type="GO" id="GO:0012505">
    <property type="term" value="C:endomembrane system"/>
    <property type="evidence" value="ECO:0007669"/>
    <property type="project" value="UniProtKB-SubCell"/>
</dbReference>
<keyword evidence="2" id="KW-0813">Transport</keyword>
<feature type="transmembrane region" description="Helical" evidence="10">
    <location>
        <begin position="90"/>
        <end position="111"/>
    </location>
</feature>
<evidence type="ECO:0000256" key="3">
    <source>
        <dbReference type="ARBA" id="ARBA00022449"/>
    </source>
</evidence>
<evidence type="ECO:0000256" key="4">
    <source>
        <dbReference type="ARBA" id="ARBA00022538"/>
    </source>
</evidence>
<gene>
    <name evidence="12" type="ORF">L284_02035</name>
</gene>
<evidence type="ECO:0000256" key="7">
    <source>
        <dbReference type="ARBA" id="ARBA00022989"/>
    </source>
</evidence>
<dbReference type="PATRIC" id="fig|1096930.3.peg.395"/>
<organism evidence="12 13">
    <name type="scientific">Novosphingobium lindaniclasticum LE124</name>
    <dbReference type="NCBI Taxonomy" id="1096930"/>
    <lineage>
        <taxon>Bacteria</taxon>
        <taxon>Pseudomonadati</taxon>
        <taxon>Pseudomonadota</taxon>
        <taxon>Alphaproteobacteria</taxon>
        <taxon>Sphingomonadales</taxon>
        <taxon>Sphingomonadaceae</taxon>
        <taxon>Novosphingobium</taxon>
    </lineage>
</organism>
<evidence type="ECO:0000256" key="8">
    <source>
        <dbReference type="ARBA" id="ARBA00023065"/>
    </source>
</evidence>
<dbReference type="Pfam" id="PF02254">
    <property type="entry name" value="TrkA_N"/>
    <property type="match status" value="1"/>
</dbReference>
<dbReference type="EMBL" id="ATHL01000018">
    <property type="protein sequence ID" value="EQB19359.1"/>
    <property type="molecule type" value="Genomic_DNA"/>
</dbReference>
<keyword evidence="9 10" id="KW-0472">Membrane</keyword>
<feature type="transmembrane region" description="Helical" evidence="10">
    <location>
        <begin position="220"/>
        <end position="238"/>
    </location>
</feature>
<dbReference type="GO" id="GO:0015297">
    <property type="term" value="F:antiporter activity"/>
    <property type="evidence" value="ECO:0007669"/>
    <property type="project" value="UniProtKB-KW"/>
</dbReference>
<keyword evidence="8" id="KW-0406">Ion transport</keyword>
<dbReference type="PANTHER" id="PTHR46157:SF8">
    <property type="entry name" value="GLUTATHIONE-REGULATED POTASSIUM-EFFLUX SYSTEM PROTEIN"/>
    <property type="match status" value="1"/>
</dbReference>
<feature type="transmembrane region" description="Helical" evidence="10">
    <location>
        <begin position="300"/>
        <end position="323"/>
    </location>
</feature>
<feature type="transmembrane region" description="Helical" evidence="10">
    <location>
        <begin position="186"/>
        <end position="208"/>
    </location>
</feature>
<dbReference type="eggNOG" id="COG0475">
    <property type="taxonomic scope" value="Bacteria"/>
</dbReference>
<dbReference type="eggNOG" id="COG1226">
    <property type="taxonomic scope" value="Bacteria"/>
</dbReference>
<dbReference type="Gene3D" id="3.40.50.720">
    <property type="entry name" value="NAD(P)-binding Rossmann-like Domain"/>
    <property type="match status" value="1"/>
</dbReference>
<comment type="subcellular location">
    <subcellularLocation>
        <location evidence="1">Endomembrane system</location>
        <topology evidence="1">Multi-pass membrane protein</topology>
    </subcellularLocation>
</comment>
<feature type="transmembrane region" description="Helical" evidence="10">
    <location>
        <begin position="361"/>
        <end position="384"/>
    </location>
</feature>
<feature type="domain" description="RCK N-terminal" evidence="11">
    <location>
        <begin position="403"/>
        <end position="523"/>
    </location>
</feature>
<dbReference type="PANTHER" id="PTHR46157">
    <property type="entry name" value="K(+) EFFLUX ANTIPORTER 3, CHLOROPLASTIC"/>
    <property type="match status" value="1"/>
</dbReference>
<dbReference type="Gene3D" id="1.20.1530.20">
    <property type="match status" value="1"/>
</dbReference>
<evidence type="ECO:0000256" key="9">
    <source>
        <dbReference type="ARBA" id="ARBA00023136"/>
    </source>
</evidence>
<dbReference type="InterPro" id="IPR036291">
    <property type="entry name" value="NAD(P)-bd_dom_sf"/>
</dbReference>
<reference evidence="12 13" key="1">
    <citation type="journal article" date="2013" name="Genome Announc.">
        <title>Genome Sequence of Novosphingobium lindaniclasticum LE124T, Isolated from a Hexachlorocyclohexane Dumpsite.</title>
        <authorList>
            <person name="Saxena A."/>
            <person name="Nayyar N."/>
            <person name="Sangwan N."/>
            <person name="Kumari R."/>
            <person name="Khurana J.P."/>
            <person name="Lal R."/>
        </authorList>
    </citation>
    <scope>NUCLEOTIDE SEQUENCE [LARGE SCALE GENOMIC DNA]</scope>
    <source>
        <strain evidence="12 13">LE124</strain>
    </source>
</reference>
<feature type="transmembrane region" description="Helical" evidence="10">
    <location>
        <begin position="34"/>
        <end position="54"/>
    </location>
</feature>
<dbReference type="OrthoDB" id="9781411at2"/>
<evidence type="ECO:0000256" key="5">
    <source>
        <dbReference type="ARBA" id="ARBA00022692"/>
    </source>
</evidence>
<name>T0JBX2_9SPHN</name>
<dbReference type="PROSITE" id="PS51201">
    <property type="entry name" value="RCK_N"/>
    <property type="match status" value="1"/>
</dbReference>
<feature type="transmembrane region" description="Helical" evidence="10">
    <location>
        <begin position="154"/>
        <end position="174"/>
    </location>
</feature>
<evidence type="ECO:0000256" key="1">
    <source>
        <dbReference type="ARBA" id="ARBA00004127"/>
    </source>
</evidence>
<feature type="transmembrane region" description="Helical" evidence="10">
    <location>
        <begin position="117"/>
        <end position="142"/>
    </location>
</feature>
<evidence type="ECO:0000256" key="10">
    <source>
        <dbReference type="SAM" id="Phobius"/>
    </source>
</evidence>
<feature type="transmembrane region" description="Helical" evidence="10">
    <location>
        <begin position="330"/>
        <end position="349"/>
    </location>
</feature>
<proteinExistence type="predicted"/>
<evidence type="ECO:0000313" key="12">
    <source>
        <dbReference type="EMBL" id="EQB19359.1"/>
    </source>
</evidence>
<keyword evidence="6" id="KW-0630">Potassium</keyword>
<keyword evidence="5 10" id="KW-0812">Transmembrane</keyword>
<feature type="transmembrane region" description="Helical" evidence="10">
    <location>
        <begin position="6"/>
        <end position="27"/>
    </location>
</feature>
<dbReference type="Pfam" id="PF00999">
    <property type="entry name" value="Na_H_Exchanger"/>
    <property type="match status" value="1"/>
</dbReference>
<evidence type="ECO:0000256" key="6">
    <source>
        <dbReference type="ARBA" id="ARBA00022958"/>
    </source>
</evidence>
<dbReference type="InterPro" id="IPR038770">
    <property type="entry name" value="Na+/solute_symporter_sf"/>
</dbReference>
<protein>
    <submittedName>
        <fullName evidence="12">Sodium/hydrogen exchanger</fullName>
    </submittedName>
</protein>
<keyword evidence="7 10" id="KW-1133">Transmembrane helix</keyword>
<feature type="transmembrane region" description="Helical" evidence="10">
    <location>
        <begin position="60"/>
        <end position="78"/>
    </location>
</feature>
<dbReference type="Proteomes" id="UP000015527">
    <property type="component" value="Unassembled WGS sequence"/>
</dbReference>
<dbReference type="RefSeq" id="WP_021232384.1">
    <property type="nucleotide sequence ID" value="NZ_ATHL01000018.1"/>
</dbReference>
<accession>T0JBX2</accession>
<comment type="caution">
    <text evidence="12">The sequence shown here is derived from an EMBL/GenBank/DDBJ whole genome shotgun (WGS) entry which is preliminary data.</text>
</comment>
<evidence type="ECO:0000256" key="2">
    <source>
        <dbReference type="ARBA" id="ARBA00022448"/>
    </source>
</evidence>
<sequence>MEDHTQAFLLKDGFLLLGTALAFVLLFRRLGLGATLGYLLAGAILGPYAFGLVGDAENKLGIAELGITLLLFIVGLELAPRRLWRMRSEIFGLGFLQVTLCGLAVSAVIYYSTGFSVAAALALGLPLGLSSTAQVLPMLQSAGRLNTPFGERSFAVLLFQDLSIIPLITIIAAMNRNPHLPEGPPGWILVLETLAAIVGLILAGRFVIRPLFRLIGNLGEREMFVFAALFTVIASAALMESLGLSTALGAFIAGVMLADTPYRHELEADVEPFRSILLGLFFMSVGMMLDLSAIAERPLFVAAMALALITVKASVIFGLGLLFKMNWRSALALGLLLSQGGEFGFVLFAQAQNAWLIEPQAASLFSAIVTLSMVTTPFLMMATARIREMPTSKETREGPRKDGASALVVGYGRFGQSVAQVLIAAEIQVTLIDTDIEMIDVASGFGAKVWFGDGTRIDLLRQAGAGGAQMILFCIDGDQLSESFLRNVHEAFPDARILARVYDRRAMIRLMDAPVTLMVREVMESAVTMARQALEVLGLSVEQIDNAEEMYRLSDKERLSIQYETGDLRAARDHILTQDPREAH</sequence>
<dbReference type="GO" id="GO:0005886">
    <property type="term" value="C:plasma membrane"/>
    <property type="evidence" value="ECO:0007669"/>
    <property type="project" value="TreeGrafter"/>
</dbReference>
<dbReference type="FunFam" id="3.40.50.720:FF:000036">
    <property type="entry name" value="Glutathione-regulated potassium-efflux system protein KefB"/>
    <property type="match status" value="1"/>
</dbReference>